<keyword evidence="2" id="KW-1185">Reference proteome</keyword>
<gene>
    <name evidence="1" type="ORF">CYNAS_LOCUS19385</name>
</gene>
<dbReference type="AlphaFoldDB" id="A0AA36MFF9"/>
<organism evidence="1 2">
    <name type="scientific">Cylicocyclus nassatus</name>
    <name type="common">Nematode worm</name>
    <dbReference type="NCBI Taxonomy" id="53992"/>
    <lineage>
        <taxon>Eukaryota</taxon>
        <taxon>Metazoa</taxon>
        <taxon>Ecdysozoa</taxon>
        <taxon>Nematoda</taxon>
        <taxon>Chromadorea</taxon>
        <taxon>Rhabditida</taxon>
        <taxon>Rhabditina</taxon>
        <taxon>Rhabditomorpha</taxon>
        <taxon>Strongyloidea</taxon>
        <taxon>Strongylidae</taxon>
        <taxon>Cylicocyclus</taxon>
    </lineage>
</organism>
<accession>A0AA36MFF9</accession>
<dbReference type="EMBL" id="CATQJL010000316">
    <property type="protein sequence ID" value="CAJ0607402.1"/>
    <property type="molecule type" value="Genomic_DNA"/>
</dbReference>
<dbReference type="Proteomes" id="UP001176961">
    <property type="component" value="Unassembled WGS sequence"/>
</dbReference>
<protein>
    <submittedName>
        <fullName evidence="1">Uncharacterized protein</fullName>
    </submittedName>
</protein>
<evidence type="ECO:0000313" key="2">
    <source>
        <dbReference type="Proteomes" id="UP001176961"/>
    </source>
</evidence>
<comment type="caution">
    <text evidence="1">The sequence shown here is derived from an EMBL/GenBank/DDBJ whole genome shotgun (WGS) entry which is preliminary data.</text>
</comment>
<name>A0AA36MFF9_CYLNA</name>
<reference evidence="1" key="1">
    <citation type="submission" date="2023-07" db="EMBL/GenBank/DDBJ databases">
        <authorList>
            <consortium name="CYATHOMIX"/>
        </authorList>
    </citation>
    <scope>NUCLEOTIDE SEQUENCE</scope>
    <source>
        <strain evidence="1">N/A</strain>
    </source>
</reference>
<sequence>MIWLADSPRDGSFTPITSFLRGRPFGSSGRRSHGISFSWDISPVVSYRTKKQAGEAREGGRASLILRETCSSTSLRALRPSARGV</sequence>
<proteinExistence type="predicted"/>
<evidence type="ECO:0000313" key="1">
    <source>
        <dbReference type="EMBL" id="CAJ0607402.1"/>
    </source>
</evidence>